<evidence type="ECO:0000259" key="7">
    <source>
        <dbReference type="SMART" id="SM00853"/>
    </source>
</evidence>
<feature type="region of interest" description="Disordered" evidence="6">
    <location>
        <begin position="396"/>
        <end position="424"/>
    </location>
</feature>
<dbReference type="InterPro" id="IPR014721">
    <property type="entry name" value="Ribsml_uS5_D2-typ_fold_subgr"/>
</dbReference>
<name>A0ABR8JTG4_9BACT</name>
<dbReference type="PROSITE" id="PS00058">
    <property type="entry name" value="DNA_MISMATCH_REPAIR_1"/>
    <property type="match status" value="1"/>
</dbReference>
<proteinExistence type="inferred from homology"/>
<feature type="domain" description="MutL C-terminal dimerisation" evidence="7">
    <location>
        <begin position="503"/>
        <end position="645"/>
    </location>
</feature>
<evidence type="ECO:0000256" key="1">
    <source>
        <dbReference type="ARBA" id="ARBA00006082"/>
    </source>
</evidence>
<reference evidence="9 10" key="1">
    <citation type="submission" date="2020-09" db="EMBL/GenBank/DDBJ databases">
        <authorList>
            <person name="Kim M.K."/>
        </authorList>
    </citation>
    <scope>NUCLEOTIDE SEQUENCE [LARGE SCALE GENOMIC DNA]</scope>
    <source>
        <strain evidence="9 10">BT189</strain>
    </source>
</reference>
<dbReference type="EMBL" id="JACXAC010000002">
    <property type="protein sequence ID" value="MBD2721832.1"/>
    <property type="molecule type" value="Genomic_DNA"/>
</dbReference>
<keyword evidence="9" id="KW-0378">Hydrolase</keyword>
<dbReference type="NCBIfam" id="TIGR00585">
    <property type="entry name" value="mutl"/>
    <property type="match status" value="1"/>
</dbReference>
<dbReference type="Pfam" id="PF01119">
    <property type="entry name" value="DNA_mis_repair"/>
    <property type="match status" value="1"/>
</dbReference>
<feature type="domain" description="DNA mismatch repair protein S5" evidence="8">
    <location>
        <begin position="209"/>
        <end position="327"/>
    </location>
</feature>
<keyword evidence="4 5" id="KW-0234">DNA repair</keyword>
<dbReference type="PANTHER" id="PTHR10073:SF12">
    <property type="entry name" value="DNA MISMATCH REPAIR PROTEIN MLH1"/>
    <property type="match status" value="1"/>
</dbReference>
<dbReference type="InterPro" id="IPR020667">
    <property type="entry name" value="DNA_mismatch_repair_MutL"/>
</dbReference>
<comment type="function">
    <text evidence="5">This protein is involved in the repair of mismatches in DNA. It is required for dam-dependent methyl-directed DNA mismatch repair. May act as a 'molecular matchmaker', a protein that promotes the formation of a stable complex between two or more DNA-binding proteins in an ATP-dependent manner without itself being part of a final effector complex.</text>
</comment>
<dbReference type="InterPro" id="IPR042121">
    <property type="entry name" value="MutL_C_regsub"/>
</dbReference>
<dbReference type="Pfam" id="PF13589">
    <property type="entry name" value="HATPase_c_3"/>
    <property type="match status" value="1"/>
</dbReference>
<keyword evidence="9" id="KW-0540">Nuclease</keyword>
<dbReference type="InterPro" id="IPR014790">
    <property type="entry name" value="MutL_C"/>
</dbReference>
<dbReference type="InterPro" id="IPR036890">
    <property type="entry name" value="HATPase_C_sf"/>
</dbReference>
<dbReference type="PANTHER" id="PTHR10073">
    <property type="entry name" value="DNA MISMATCH REPAIR PROTEIN MLH, PMS, MUTL"/>
    <property type="match status" value="1"/>
</dbReference>
<dbReference type="SUPFAM" id="SSF54211">
    <property type="entry name" value="Ribosomal protein S5 domain 2-like"/>
    <property type="match status" value="1"/>
</dbReference>
<gene>
    <name evidence="5 9" type="primary">mutL</name>
    <name evidence="9" type="ORF">IC234_06795</name>
</gene>
<evidence type="ECO:0000256" key="3">
    <source>
        <dbReference type="ARBA" id="ARBA00022763"/>
    </source>
</evidence>
<protein>
    <recommendedName>
        <fullName evidence="2 5">DNA mismatch repair protein MutL</fullName>
    </recommendedName>
</protein>
<dbReference type="RefSeq" id="WP_190923098.1">
    <property type="nucleotide sequence ID" value="NZ_JACXAC010000002.1"/>
</dbReference>
<dbReference type="SUPFAM" id="SSF55874">
    <property type="entry name" value="ATPase domain of HSP90 chaperone/DNA topoisomerase II/histidine kinase"/>
    <property type="match status" value="1"/>
</dbReference>
<dbReference type="HAMAP" id="MF_00149">
    <property type="entry name" value="DNA_mis_repair"/>
    <property type="match status" value="1"/>
</dbReference>
<sequence length="687" mass="74526">MPDIIHLLPEYLANQIAAGEVVQRPASVVKELLENAVDAGATQVQLIVKEAGKQLVQVVDNGAGMSPTDARMSLERHATSKIRSTEDLFKIRTLGFRGEALASIAAVAQVEIRTKQREHDTGTLLLVEGSQVTSQQPTACPDGTSISVKNLFFNVPARRNFLKSNAVEMRHILDEFQHVALANPQIAFSLYQNDLEVFGLPAGKLSQRIVALLGNGYKEQLAACEEVTHSISVRGFVGKPESSKKSRGDQFFFVNNRFIRSAYLNHAVLAAYEGLLARDTHPFYVLFLELDPKAIDINVHPTKTEIKFEDEKTVYAVVRAAVKQSLGIHNIAPSLDFDGDVNFAPIRPLRAGKGTGEAPVTAHDHLPAATPAARAAASHDAYRPDALAAAAAAATRGPSANSSGFSNFSPEVRRDGYERGLPPRPTEQARRELEAFYRELGQPVRDDQAVGADNPVVRSFEADFPAEPVAPAAPAPTDFSLAFAAPEASTATPAREGGPGSRALQVQQRYVLVPVKSGVLLIDQEAARERILYEQYRQELGRAVGTSQTLLFPRTVTFSPADFAVLRELTEPLHALGFIFVEFGPNTIAVEAIPAGMPPQNEKELLESLIEQFRTAAGPLKLDQSEGLARALARRVAASTAATRLPEAELNALADRLFACQTPGYTPDGRKTLVLLDGQQLADFFRK</sequence>
<dbReference type="CDD" id="cd00782">
    <property type="entry name" value="MutL_Trans"/>
    <property type="match status" value="1"/>
</dbReference>
<keyword evidence="10" id="KW-1185">Reference proteome</keyword>
<dbReference type="Gene3D" id="3.30.1370.100">
    <property type="entry name" value="MutL, C-terminal domain, regulatory subdomain"/>
    <property type="match status" value="1"/>
</dbReference>
<dbReference type="Pfam" id="PF08676">
    <property type="entry name" value="MutL_C"/>
    <property type="match status" value="1"/>
</dbReference>
<keyword evidence="3 5" id="KW-0227">DNA damage</keyword>
<feature type="compositionally biased region" description="Polar residues" evidence="6">
    <location>
        <begin position="398"/>
        <end position="409"/>
    </location>
</feature>
<organism evidence="9 10">
    <name type="scientific">Hymenobacter armeniacus</name>
    <dbReference type="NCBI Taxonomy" id="2771358"/>
    <lineage>
        <taxon>Bacteria</taxon>
        <taxon>Pseudomonadati</taxon>
        <taxon>Bacteroidota</taxon>
        <taxon>Cytophagia</taxon>
        <taxon>Cytophagales</taxon>
        <taxon>Hymenobacteraceae</taxon>
        <taxon>Hymenobacter</taxon>
    </lineage>
</organism>
<dbReference type="InterPro" id="IPR002099">
    <property type="entry name" value="MutL/Mlh/PMS"/>
</dbReference>
<dbReference type="Gene3D" id="3.30.565.10">
    <property type="entry name" value="Histidine kinase-like ATPase, C-terminal domain"/>
    <property type="match status" value="1"/>
</dbReference>
<dbReference type="InterPro" id="IPR013507">
    <property type="entry name" value="DNA_mismatch_S5_2-like"/>
</dbReference>
<dbReference type="GO" id="GO:0004519">
    <property type="term" value="F:endonuclease activity"/>
    <property type="evidence" value="ECO:0007669"/>
    <property type="project" value="UniProtKB-KW"/>
</dbReference>
<dbReference type="InterPro" id="IPR042120">
    <property type="entry name" value="MutL_C_dimsub"/>
</dbReference>
<keyword evidence="9" id="KW-0255">Endonuclease</keyword>
<dbReference type="Gene3D" id="3.30.230.10">
    <property type="match status" value="1"/>
</dbReference>
<dbReference type="Gene3D" id="3.30.1540.20">
    <property type="entry name" value="MutL, C-terminal domain, dimerisation subdomain"/>
    <property type="match status" value="1"/>
</dbReference>
<evidence type="ECO:0000256" key="5">
    <source>
        <dbReference type="HAMAP-Rule" id="MF_00149"/>
    </source>
</evidence>
<evidence type="ECO:0000313" key="10">
    <source>
        <dbReference type="Proteomes" id="UP000606003"/>
    </source>
</evidence>
<dbReference type="SMART" id="SM00853">
    <property type="entry name" value="MutL_C"/>
    <property type="match status" value="1"/>
</dbReference>
<dbReference type="InterPro" id="IPR037198">
    <property type="entry name" value="MutL_C_sf"/>
</dbReference>
<dbReference type="Proteomes" id="UP000606003">
    <property type="component" value="Unassembled WGS sequence"/>
</dbReference>
<dbReference type="InterPro" id="IPR020568">
    <property type="entry name" value="Ribosomal_Su5_D2-typ_SF"/>
</dbReference>
<evidence type="ECO:0000259" key="8">
    <source>
        <dbReference type="SMART" id="SM01340"/>
    </source>
</evidence>
<accession>A0ABR8JTG4</accession>
<dbReference type="InterPro" id="IPR038973">
    <property type="entry name" value="MutL/Mlh/Pms-like"/>
</dbReference>
<evidence type="ECO:0000256" key="4">
    <source>
        <dbReference type="ARBA" id="ARBA00023204"/>
    </source>
</evidence>
<dbReference type="CDD" id="cd16926">
    <property type="entry name" value="HATPase_MutL-MLH-PMS-like"/>
    <property type="match status" value="1"/>
</dbReference>
<evidence type="ECO:0000256" key="6">
    <source>
        <dbReference type="SAM" id="MobiDB-lite"/>
    </source>
</evidence>
<dbReference type="SUPFAM" id="SSF118116">
    <property type="entry name" value="DNA mismatch repair protein MutL"/>
    <property type="match status" value="1"/>
</dbReference>
<comment type="caution">
    <text evidence="9">The sequence shown here is derived from an EMBL/GenBank/DDBJ whole genome shotgun (WGS) entry which is preliminary data.</text>
</comment>
<evidence type="ECO:0000256" key="2">
    <source>
        <dbReference type="ARBA" id="ARBA00021975"/>
    </source>
</evidence>
<comment type="similarity">
    <text evidence="1 5">Belongs to the DNA mismatch repair MutL/HexB family.</text>
</comment>
<dbReference type="SMART" id="SM01340">
    <property type="entry name" value="DNA_mis_repair"/>
    <property type="match status" value="1"/>
</dbReference>
<evidence type="ECO:0000313" key="9">
    <source>
        <dbReference type="EMBL" id="MBD2721832.1"/>
    </source>
</evidence>
<dbReference type="InterPro" id="IPR014762">
    <property type="entry name" value="DNA_mismatch_repair_CS"/>
</dbReference>